<dbReference type="PANTHER" id="PTHR31614">
    <property type="entry name" value="PROTEIN DOWNSTREAM OF FLC-RELATED"/>
    <property type="match status" value="1"/>
</dbReference>
<evidence type="ECO:0000256" key="2">
    <source>
        <dbReference type="ARBA" id="ARBA00023157"/>
    </source>
</evidence>
<evidence type="ECO:0000313" key="4">
    <source>
        <dbReference type="EMBL" id="KAF9610308.1"/>
    </source>
</evidence>
<reference evidence="4 5" key="1">
    <citation type="submission" date="2020-10" db="EMBL/GenBank/DDBJ databases">
        <title>The Coptis chinensis genome and diversification of protoberbering-type alkaloids.</title>
        <authorList>
            <person name="Wang B."/>
            <person name="Shu S."/>
            <person name="Song C."/>
            <person name="Liu Y."/>
        </authorList>
    </citation>
    <scope>NUCLEOTIDE SEQUENCE [LARGE SCALE GENOMIC DNA]</scope>
    <source>
        <strain evidence="4">HL-2020</strain>
        <tissue evidence="4">Leaf</tissue>
    </source>
</reference>
<dbReference type="EMBL" id="JADFTS010000004">
    <property type="protein sequence ID" value="KAF9610308.1"/>
    <property type="molecule type" value="Genomic_DNA"/>
</dbReference>
<proteinExistence type="inferred from homology"/>
<keyword evidence="5" id="KW-1185">Reference proteome</keyword>
<dbReference type="InterPro" id="IPR006041">
    <property type="entry name" value="Pollen_Ole_e1_allergen"/>
</dbReference>
<dbReference type="Pfam" id="PF01190">
    <property type="entry name" value="Pollen_Ole_e_1"/>
    <property type="match status" value="1"/>
</dbReference>
<evidence type="ECO:0000256" key="1">
    <source>
        <dbReference type="ARBA" id="ARBA00010049"/>
    </source>
</evidence>
<organism evidence="4 5">
    <name type="scientific">Coptis chinensis</name>
    <dbReference type="NCBI Taxonomy" id="261450"/>
    <lineage>
        <taxon>Eukaryota</taxon>
        <taxon>Viridiplantae</taxon>
        <taxon>Streptophyta</taxon>
        <taxon>Embryophyta</taxon>
        <taxon>Tracheophyta</taxon>
        <taxon>Spermatophyta</taxon>
        <taxon>Magnoliopsida</taxon>
        <taxon>Ranunculales</taxon>
        <taxon>Ranunculaceae</taxon>
        <taxon>Coptidoideae</taxon>
        <taxon>Coptis</taxon>
    </lineage>
</organism>
<evidence type="ECO:0000256" key="3">
    <source>
        <dbReference type="SAM" id="SignalP"/>
    </source>
</evidence>
<name>A0A835I5E5_9MAGN</name>
<sequence>MAKLLVLLALCVLLPALVASTRVLRNPLILHGRVYCDTCKCGFETPVTTYIAGARIRVECKLRDTLRVVYSTEAVTSSSGAYEVSVADDHDDQLCESVLISSPQKDCASAMPGRERARVILTNNNGINSNNRFANNLGFIKDEPLAACAQVLKLYEGDEV</sequence>
<comment type="similarity">
    <text evidence="1">Belongs to the Ole e I family.</text>
</comment>
<feature type="chain" id="PRO_5033012210" description="Pollen-specific protein C13" evidence="3">
    <location>
        <begin position="21"/>
        <end position="160"/>
    </location>
</feature>
<gene>
    <name evidence="4" type="ORF">IFM89_021978</name>
</gene>
<keyword evidence="2" id="KW-1015">Disulfide bond</keyword>
<dbReference type="Proteomes" id="UP000631114">
    <property type="component" value="Unassembled WGS sequence"/>
</dbReference>
<evidence type="ECO:0008006" key="6">
    <source>
        <dbReference type="Google" id="ProtNLM"/>
    </source>
</evidence>
<keyword evidence="3" id="KW-0732">Signal</keyword>
<accession>A0A835I5E5</accession>
<protein>
    <recommendedName>
        <fullName evidence="6">Pollen-specific protein C13</fullName>
    </recommendedName>
</protein>
<dbReference type="AlphaFoldDB" id="A0A835I5E5"/>
<comment type="caution">
    <text evidence="4">The sequence shown here is derived from an EMBL/GenBank/DDBJ whole genome shotgun (WGS) entry which is preliminary data.</text>
</comment>
<dbReference type="OrthoDB" id="1896520at2759"/>
<evidence type="ECO:0000313" key="5">
    <source>
        <dbReference type="Proteomes" id="UP000631114"/>
    </source>
</evidence>
<dbReference type="PANTHER" id="PTHR31614:SF5">
    <property type="entry name" value="ALLERGEN-LIKE PROTEIN BRSN20"/>
    <property type="match status" value="1"/>
</dbReference>
<feature type="signal peptide" evidence="3">
    <location>
        <begin position="1"/>
        <end position="20"/>
    </location>
</feature>